<evidence type="ECO:0000256" key="7">
    <source>
        <dbReference type="ARBA" id="ARBA00022832"/>
    </source>
</evidence>
<dbReference type="EMBL" id="ML992503">
    <property type="protein sequence ID" value="KAF2225908.1"/>
    <property type="molecule type" value="Genomic_DNA"/>
</dbReference>
<dbReference type="PANTHER" id="PTHR11035">
    <property type="entry name" value="VERY-LONG-CHAIN (3R)-3-HYDROXYACYL-COA DEHYDRATASE"/>
    <property type="match status" value="1"/>
</dbReference>
<gene>
    <name evidence="15" type="ORF">BDZ85DRAFT_192295</name>
</gene>
<dbReference type="PANTHER" id="PTHR11035:SF3">
    <property type="entry name" value="VERY-LONG-CHAIN (3R)-3-HYDROXYACYL-COA DEHYDRATASE"/>
    <property type="match status" value="1"/>
</dbReference>
<feature type="transmembrane region" description="Helical" evidence="14">
    <location>
        <begin position="181"/>
        <end position="198"/>
    </location>
</feature>
<accession>A0A6A6GJU7</accession>
<feature type="transmembrane region" description="Helical" evidence="14">
    <location>
        <begin position="21"/>
        <end position="46"/>
    </location>
</feature>
<protein>
    <recommendedName>
        <fullName evidence="4 14">Very-long-chain (3R)-3-hydroxyacyl-CoA dehydratase</fullName>
        <ecNumber evidence="4 14">4.2.1.134</ecNumber>
    </recommendedName>
</protein>
<evidence type="ECO:0000256" key="6">
    <source>
        <dbReference type="ARBA" id="ARBA00022692"/>
    </source>
</evidence>
<evidence type="ECO:0000256" key="5">
    <source>
        <dbReference type="ARBA" id="ARBA00022516"/>
    </source>
</evidence>
<evidence type="ECO:0000256" key="4">
    <source>
        <dbReference type="ARBA" id="ARBA00013122"/>
    </source>
</evidence>
<comment type="subcellular location">
    <subcellularLocation>
        <location evidence="14">Endoplasmic reticulum membrane</location>
        <topology evidence="14">Multi-pass membrane protein</topology>
    </subcellularLocation>
    <subcellularLocation>
        <location evidence="1">Membrane</location>
        <topology evidence="1">Multi-pass membrane protein</topology>
    </subcellularLocation>
</comment>
<organism evidence="15 16">
    <name type="scientific">Elsinoe ampelina</name>
    <dbReference type="NCBI Taxonomy" id="302913"/>
    <lineage>
        <taxon>Eukaryota</taxon>
        <taxon>Fungi</taxon>
        <taxon>Dikarya</taxon>
        <taxon>Ascomycota</taxon>
        <taxon>Pezizomycotina</taxon>
        <taxon>Dothideomycetes</taxon>
        <taxon>Dothideomycetidae</taxon>
        <taxon>Myriangiales</taxon>
        <taxon>Elsinoaceae</taxon>
        <taxon>Elsinoe</taxon>
    </lineage>
</organism>
<comment type="catalytic activity">
    <reaction evidence="13 14">
        <text>a very-long-chain (3R)-3-hydroxyacyl-CoA = a very-long-chain (2E)-enoyl-CoA + H2O</text>
        <dbReference type="Rhea" id="RHEA:45812"/>
        <dbReference type="ChEBI" id="CHEBI:15377"/>
        <dbReference type="ChEBI" id="CHEBI:83728"/>
        <dbReference type="ChEBI" id="CHEBI:85440"/>
        <dbReference type="EC" id="4.2.1.134"/>
    </reaction>
</comment>
<feature type="transmembrane region" description="Helical" evidence="14">
    <location>
        <begin position="126"/>
        <end position="147"/>
    </location>
</feature>
<evidence type="ECO:0000256" key="14">
    <source>
        <dbReference type="RuleBase" id="RU363109"/>
    </source>
</evidence>
<comment type="similarity">
    <text evidence="3 14">Belongs to the very long-chain fatty acids dehydratase HACD family.</text>
</comment>
<dbReference type="UniPathway" id="UPA00094"/>
<comment type="caution">
    <text evidence="14">Lacks conserved residue(s) required for the propagation of feature annotation.</text>
</comment>
<keyword evidence="5 14" id="KW-0444">Lipid biosynthesis</keyword>
<evidence type="ECO:0000256" key="11">
    <source>
        <dbReference type="ARBA" id="ARBA00023160"/>
    </source>
</evidence>
<evidence type="ECO:0000313" key="16">
    <source>
        <dbReference type="Proteomes" id="UP000799538"/>
    </source>
</evidence>
<keyword evidence="6 14" id="KW-0812">Transmembrane</keyword>
<evidence type="ECO:0000313" key="15">
    <source>
        <dbReference type="EMBL" id="KAF2225908.1"/>
    </source>
</evidence>
<keyword evidence="10 14" id="KW-0472">Membrane</keyword>
<keyword evidence="12 14" id="KW-0456">Lyase</keyword>
<dbReference type="GO" id="GO:0030497">
    <property type="term" value="P:fatty acid elongation"/>
    <property type="evidence" value="ECO:0007669"/>
    <property type="project" value="TreeGrafter"/>
</dbReference>
<reference evidence="16" key="1">
    <citation type="journal article" date="2020" name="Stud. Mycol.">
        <title>101 Dothideomycetes genomes: A test case for predicting lifestyles and emergence of pathogens.</title>
        <authorList>
            <person name="Haridas S."/>
            <person name="Albert R."/>
            <person name="Binder M."/>
            <person name="Bloem J."/>
            <person name="LaButti K."/>
            <person name="Salamov A."/>
            <person name="Andreopoulos B."/>
            <person name="Baker S."/>
            <person name="Barry K."/>
            <person name="Bills G."/>
            <person name="Bluhm B."/>
            <person name="Cannon C."/>
            <person name="Castanera R."/>
            <person name="Culley D."/>
            <person name="Daum C."/>
            <person name="Ezra D."/>
            <person name="Gonzalez J."/>
            <person name="Henrissat B."/>
            <person name="Kuo A."/>
            <person name="Liang C."/>
            <person name="Lipzen A."/>
            <person name="Lutzoni F."/>
            <person name="Magnuson J."/>
            <person name="Mondo S."/>
            <person name="Nolan M."/>
            <person name="Ohm R."/>
            <person name="Pangilinan J."/>
            <person name="Park H.-J."/>
            <person name="Ramirez L."/>
            <person name="Alfaro M."/>
            <person name="Sun H."/>
            <person name="Tritt A."/>
            <person name="Yoshinaga Y."/>
            <person name="Zwiers L.-H."/>
            <person name="Turgeon B."/>
            <person name="Goodwin S."/>
            <person name="Spatafora J."/>
            <person name="Crous P."/>
            <person name="Grigoriev I."/>
        </authorList>
    </citation>
    <scope>NUCLEOTIDE SEQUENCE [LARGE SCALE GENOMIC DNA]</scope>
    <source>
        <strain evidence="16">CECT 20119</strain>
    </source>
</reference>
<evidence type="ECO:0000256" key="10">
    <source>
        <dbReference type="ARBA" id="ARBA00023136"/>
    </source>
</evidence>
<evidence type="ECO:0000256" key="8">
    <source>
        <dbReference type="ARBA" id="ARBA00022989"/>
    </source>
</evidence>
<dbReference type="GO" id="GO:0042761">
    <property type="term" value="P:very long-chain fatty acid biosynthetic process"/>
    <property type="evidence" value="ECO:0007669"/>
    <property type="project" value="TreeGrafter"/>
</dbReference>
<keyword evidence="14" id="KW-0256">Endoplasmic reticulum</keyword>
<evidence type="ECO:0000256" key="12">
    <source>
        <dbReference type="ARBA" id="ARBA00023239"/>
    </source>
</evidence>
<dbReference type="GO" id="GO:0030148">
    <property type="term" value="P:sphingolipid biosynthetic process"/>
    <property type="evidence" value="ECO:0007669"/>
    <property type="project" value="TreeGrafter"/>
</dbReference>
<comment type="function">
    <text evidence="14">Catalyzes the third of the four reactions of the long-chain fatty acids elongation cycle. This endoplasmic reticulum-bound enzymatic process, allows the addition of two carbons to the chain of long- and very long-chain fatty acids/VLCFAs per cycle. This enzyme catalyzes the dehydration of the 3-hydroxyacyl-CoA intermediate into trans-2,3-enoyl-CoA, within each cycle of fatty acid elongation. Thereby, it participates to the production of VLCFAs of different chain lengths that are involved in multiple biological processes as precursors of membrane lipids and lipid mediators.</text>
</comment>
<keyword evidence="11 14" id="KW-0275">Fatty acid biosynthesis</keyword>
<dbReference type="Pfam" id="PF04387">
    <property type="entry name" value="PTPLA"/>
    <property type="match status" value="1"/>
</dbReference>
<dbReference type="AlphaFoldDB" id="A0A6A6GJU7"/>
<evidence type="ECO:0000256" key="3">
    <source>
        <dbReference type="ARBA" id="ARBA00007811"/>
    </source>
</evidence>
<sequence length="218" mass="24412">MADRPTTPAQPRQQSTVVKSFLVLYNSVSAILWAAVLGRVVLLYALRGQWKVFFGVGEFVKWTQTLAWAEVMFSLTGLVRAPLFTTAMQVASRLFLVWGVIEPFQADTVFSVGYSTMLLAWSITEVIRYTFFAINIGTGEVPGWLLWLRYNTFFVLYPIGISSECWMIILSIGPAYAANPLAAYVLLAVLSPGSYILYTHMMKQRSKVFKGKAPAKTQ</sequence>
<evidence type="ECO:0000256" key="13">
    <source>
        <dbReference type="ARBA" id="ARBA00036671"/>
    </source>
</evidence>
<dbReference type="Proteomes" id="UP000799538">
    <property type="component" value="Unassembled WGS sequence"/>
</dbReference>
<proteinExistence type="inferred from homology"/>
<evidence type="ECO:0000256" key="2">
    <source>
        <dbReference type="ARBA" id="ARBA00005194"/>
    </source>
</evidence>
<evidence type="ECO:0000256" key="9">
    <source>
        <dbReference type="ARBA" id="ARBA00023098"/>
    </source>
</evidence>
<feature type="transmembrane region" description="Helical" evidence="14">
    <location>
        <begin position="154"/>
        <end position="175"/>
    </location>
</feature>
<keyword evidence="16" id="KW-1185">Reference proteome</keyword>
<evidence type="ECO:0000256" key="1">
    <source>
        <dbReference type="ARBA" id="ARBA00004141"/>
    </source>
</evidence>
<dbReference type="OrthoDB" id="46988at2759"/>
<comment type="pathway">
    <text evidence="2 14">Lipid metabolism; fatty acid biosynthesis.</text>
</comment>
<name>A0A6A6GJU7_9PEZI</name>
<keyword evidence="7 14" id="KW-0276">Fatty acid metabolism</keyword>
<dbReference type="EC" id="4.2.1.134" evidence="4 14"/>
<keyword evidence="9 14" id="KW-0443">Lipid metabolism</keyword>
<keyword evidence="8 14" id="KW-1133">Transmembrane helix</keyword>
<dbReference type="GO" id="GO:0102158">
    <property type="term" value="F:very-long-chain (3R)-3-hydroxyacyl-CoA dehydratase activity"/>
    <property type="evidence" value="ECO:0007669"/>
    <property type="project" value="UniProtKB-EC"/>
</dbReference>
<dbReference type="InterPro" id="IPR007482">
    <property type="entry name" value="Tyr_Pase-like_PTPLA"/>
</dbReference>
<dbReference type="GO" id="GO:0005789">
    <property type="term" value="C:endoplasmic reticulum membrane"/>
    <property type="evidence" value="ECO:0007669"/>
    <property type="project" value="UniProtKB-SubCell"/>
</dbReference>